<keyword evidence="3" id="KW-1003">Cell membrane</keyword>
<protein>
    <submittedName>
        <fullName evidence="10">Branched-chain amino acid ABC transporter permease</fullName>
    </submittedName>
</protein>
<evidence type="ECO:0000256" key="9">
    <source>
        <dbReference type="SAM" id="Phobius"/>
    </source>
</evidence>
<dbReference type="PANTHER" id="PTHR11795">
    <property type="entry name" value="BRANCHED-CHAIN AMINO ACID TRANSPORT SYSTEM PERMEASE PROTEIN LIVH"/>
    <property type="match status" value="1"/>
</dbReference>
<dbReference type="CDD" id="cd06582">
    <property type="entry name" value="TM_PBP1_LivH_like"/>
    <property type="match status" value="1"/>
</dbReference>
<comment type="caution">
    <text evidence="10">The sequence shown here is derived from an EMBL/GenBank/DDBJ whole genome shotgun (WGS) entry which is preliminary data.</text>
</comment>
<organism evidence="10 11">
    <name type="scientific">Rhodovibrio sodomensis</name>
    <dbReference type="NCBI Taxonomy" id="1088"/>
    <lineage>
        <taxon>Bacteria</taxon>
        <taxon>Pseudomonadati</taxon>
        <taxon>Pseudomonadota</taxon>
        <taxon>Alphaproteobacteria</taxon>
        <taxon>Rhodospirillales</taxon>
        <taxon>Rhodovibrionaceae</taxon>
        <taxon>Rhodovibrio</taxon>
    </lineage>
</organism>
<feature type="transmembrane region" description="Helical" evidence="9">
    <location>
        <begin position="140"/>
        <end position="162"/>
    </location>
</feature>
<reference evidence="10 11" key="1">
    <citation type="journal article" date="2020" name="Microorganisms">
        <title>Osmotic Adaptation and Compatible Solute Biosynthesis of Phototrophic Bacteria as Revealed from Genome Analyses.</title>
        <authorList>
            <person name="Imhoff J.F."/>
            <person name="Rahn T."/>
            <person name="Kunzel S."/>
            <person name="Keller A."/>
            <person name="Neulinger S.C."/>
        </authorList>
    </citation>
    <scope>NUCLEOTIDE SEQUENCE [LARGE SCALE GENOMIC DNA]</scope>
    <source>
        <strain evidence="10 11">DSM 9895</strain>
    </source>
</reference>
<dbReference type="Pfam" id="PF02653">
    <property type="entry name" value="BPD_transp_2"/>
    <property type="match status" value="1"/>
</dbReference>
<evidence type="ECO:0000256" key="6">
    <source>
        <dbReference type="ARBA" id="ARBA00022989"/>
    </source>
</evidence>
<feature type="transmembrane region" description="Helical" evidence="9">
    <location>
        <begin position="97"/>
        <end position="120"/>
    </location>
</feature>
<keyword evidence="2" id="KW-0813">Transport</keyword>
<accession>A0ABS1DLU0</accession>
<proteinExistence type="inferred from homology"/>
<feature type="transmembrane region" description="Helical" evidence="9">
    <location>
        <begin position="226"/>
        <end position="253"/>
    </location>
</feature>
<feature type="transmembrane region" description="Helical" evidence="9">
    <location>
        <begin position="274"/>
        <end position="296"/>
    </location>
</feature>
<evidence type="ECO:0000313" key="11">
    <source>
        <dbReference type="Proteomes" id="UP001296873"/>
    </source>
</evidence>
<dbReference type="RefSeq" id="WP_200343807.1">
    <property type="nucleotide sequence ID" value="NZ_NRRL01000156.1"/>
</dbReference>
<evidence type="ECO:0000256" key="7">
    <source>
        <dbReference type="ARBA" id="ARBA00023136"/>
    </source>
</evidence>
<evidence type="ECO:0000256" key="2">
    <source>
        <dbReference type="ARBA" id="ARBA00022448"/>
    </source>
</evidence>
<keyword evidence="7 9" id="KW-0472">Membrane</keyword>
<dbReference type="EMBL" id="NRRL01000156">
    <property type="protein sequence ID" value="MBK1671204.1"/>
    <property type="molecule type" value="Genomic_DNA"/>
</dbReference>
<keyword evidence="5" id="KW-0029">Amino-acid transport</keyword>
<evidence type="ECO:0000256" key="5">
    <source>
        <dbReference type="ARBA" id="ARBA00022970"/>
    </source>
</evidence>
<keyword evidence="11" id="KW-1185">Reference proteome</keyword>
<feature type="transmembrane region" description="Helical" evidence="9">
    <location>
        <begin position="6"/>
        <end position="29"/>
    </location>
</feature>
<dbReference type="PANTHER" id="PTHR11795:SF442">
    <property type="entry name" value="ABC TRANSPORTER ATP-BINDING PROTEIN"/>
    <property type="match status" value="1"/>
</dbReference>
<comment type="similarity">
    <text evidence="8">Belongs to the binding-protein-dependent transport system permease family. LivHM subfamily.</text>
</comment>
<dbReference type="InterPro" id="IPR001851">
    <property type="entry name" value="ABC_transp_permease"/>
</dbReference>
<keyword evidence="4 9" id="KW-0812">Transmembrane</keyword>
<feature type="transmembrane region" description="Helical" evidence="9">
    <location>
        <begin position="191"/>
        <end position="214"/>
    </location>
</feature>
<dbReference type="Proteomes" id="UP001296873">
    <property type="component" value="Unassembled WGS sequence"/>
</dbReference>
<comment type="subcellular location">
    <subcellularLocation>
        <location evidence="1">Cell membrane</location>
        <topology evidence="1">Multi-pass membrane protein</topology>
    </subcellularLocation>
</comment>
<evidence type="ECO:0000256" key="8">
    <source>
        <dbReference type="ARBA" id="ARBA00037998"/>
    </source>
</evidence>
<evidence type="ECO:0000256" key="1">
    <source>
        <dbReference type="ARBA" id="ARBA00004651"/>
    </source>
</evidence>
<name>A0ABS1DLU0_9PROT</name>
<sequence length="308" mass="32270">MSTTLLLIQVLNGLQLGVILFLIAAGLTLVFGVMGFINLAHGVQYMIGAYLCWALYQVTGSFLAALALALPAALALGVLLEVLVFRHLYDRDHLVQVLATFGVIIFVNQLAEVLFGPAALSVPPPELLDWSFPLIGGMRYSAYRIALIGAGLGVALGLWLVIAKTRAGMLIRAGATNPDMVDALGVNVRRLFLVVFAFGAMLAGFAGVMAAPVFSVQPGMGDNLLIVAFVVIIIGGIGSIRGAFVAALLVGLVDTVGRTLVTDGLRLMMDPSSANQIGPALASMLIYLLMAGVLFFKPRGLFAAGGAR</sequence>
<feature type="transmembrane region" description="Helical" evidence="9">
    <location>
        <begin position="62"/>
        <end position="85"/>
    </location>
</feature>
<evidence type="ECO:0000313" key="10">
    <source>
        <dbReference type="EMBL" id="MBK1671204.1"/>
    </source>
</evidence>
<gene>
    <name evidence="10" type="ORF">CKO28_24685</name>
</gene>
<keyword evidence="6 9" id="KW-1133">Transmembrane helix</keyword>
<evidence type="ECO:0000256" key="3">
    <source>
        <dbReference type="ARBA" id="ARBA00022475"/>
    </source>
</evidence>
<evidence type="ECO:0000256" key="4">
    <source>
        <dbReference type="ARBA" id="ARBA00022692"/>
    </source>
</evidence>
<dbReference type="InterPro" id="IPR052157">
    <property type="entry name" value="BCAA_transport_permease"/>
</dbReference>